<feature type="region of interest" description="Disordered" evidence="4">
    <location>
        <begin position="52"/>
        <end position="86"/>
    </location>
</feature>
<sequence length="346" mass="37587">MRSLSVPFRGVDSRFCQQCGRFQELSAFDGEHRSCRERLLRHAGRRRRQSFLNSISNRALGRSSDEDSHGTPGTSKSGWWPGVVPTEGLHVAGARSSRRGPSSPARVSQPGERACHLGAAAPHQSGSAGATEAMLGLSMQSSGSLPSDTPPIPILRWGHRNRRLNSQPELGASEEQYPQCWGRTFPPTSGHRNALLRPSVQPVARPIWSPTSAFQPYALSTAPEPGTSGMVPPAANPAEWARPSREYAQAEHGTGEQAREPRPLSDAHERYTGLDAPDTLQRTSEAHQHGPAARQSPPGAPEPPKATRRQLLNVLRLLRILGQRQQIEARRDPPAYHGGSFHGAGC</sequence>
<feature type="region of interest" description="Disordered" evidence="4">
    <location>
        <begin position="246"/>
        <end position="270"/>
    </location>
</feature>
<feature type="domain" description="SBP-type" evidence="5">
    <location>
        <begin position="1"/>
        <end position="49"/>
    </location>
</feature>
<dbReference type="GO" id="GO:0005634">
    <property type="term" value="C:nucleus"/>
    <property type="evidence" value="ECO:0007669"/>
    <property type="project" value="InterPro"/>
</dbReference>
<dbReference type="EMBL" id="QOKY01000159">
    <property type="protein sequence ID" value="RMZ55712.1"/>
    <property type="molecule type" value="Genomic_DNA"/>
</dbReference>
<keyword evidence="2" id="KW-0863">Zinc-finger</keyword>
<dbReference type="Pfam" id="PF03110">
    <property type="entry name" value="SBP"/>
    <property type="match status" value="1"/>
</dbReference>
<dbReference type="Proteomes" id="UP000279271">
    <property type="component" value="Unassembled WGS sequence"/>
</dbReference>
<dbReference type="SUPFAM" id="SSF103612">
    <property type="entry name" value="SBT domain"/>
    <property type="match status" value="1"/>
</dbReference>
<keyword evidence="1" id="KW-0479">Metal-binding</keyword>
<organism evidence="6 7">
    <name type="scientific">Auxenochlorella protothecoides</name>
    <name type="common">Green microalga</name>
    <name type="synonym">Chlorella protothecoides</name>
    <dbReference type="NCBI Taxonomy" id="3075"/>
    <lineage>
        <taxon>Eukaryota</taxon>
        <taxon>Viridiplantae</taxon>
        <taxon>Chlorophyta</taxon>
        <taxon>core chlorophytes</taxon>
        <taxon>Trebouxiophyceae</taxon>
        <taxon>Chlorellales</taxon>
        <taxon>Chlorellaceae</taxon>
        <taxon>Auxenochlorella</taxon>
    </lineage>
</organism>
<dbReference type="PROSITE" id="PS51141">
    <property type="entry name" value="ZF_SBP"/>
    <property type="match status" value="1"/>
</dbReference>
<dbReference type="InterPro" id="IPR044817">
    <property type="entry name" value="SBP-like"/>
</dbReference>
<evidence type="ECO:0000313" key="7">
    <source>
        <dbReference type="Proteomes" id="UP000279271"/>
    </source>
</evidence>
<evidence type="ECO:0000256" key="4">
    <source>
        <dbReference type="SAM" id="MobiDB-lite"/>
    </source>
</evidence>
<dbReference type="GO" id="GO:0003677">
    <property type="term" value="F:DNA binding"/>
    <property type="evidence" value="ECO:0007669"/>
    <property type="project" value="InterPro"/>
</dbReference>
<gene>
    <name evidence="6" type="ORF">APUTEX25_005753</name>
</gene>
<reference evidence="7" key="1">
    <citation type="journal article" date="2018" name="Algal Res.">
        <title>Characterization of plant carbon substrate utilization by Auxenochlorella protothecoides.</title>
        <authorList>
            <person name="Vogler B.W."/>
            <person name="Starkenburg S.R."/>
            <person name="Sudasinghe N."/>
            <person name="Schambach J.Y."/>
            <person name="Rollin J.A."/>
            <person name="Pattathil S."/>
            <person name="Barry A.N."/>
        </authorList>
    </citation>
    <scope>NUCLEOTIDE SEQUENCE [LARGE SCALE GENOMIC DNA]</scope>
    <source>
        <strain evidence="7">UTEX 25</strain>
    </source>
</reference>
<evidence type="ECO:0000256" key="3">
    <source>
        <dbReference type="ARBA" id="ARBA00022833"/>
    </source>
</evidence>
<dbReference type="InterPro" id="IPR036893">
    <property type="entry name" value="SBP_sf"/>
</dbReference>
<name>A0A3M7L2F0_AUXPR</name>
<proteinExistence type="predicted"/>
<dbReference type="Gene3D" id="4.10.1100.10">
    <property type="entry name" value="Transcription factor, SBP-box domain"/>
    <property type="match status" value="1"/>
</dbReference>
<dbReference type="GO" id="GO:0008270">
    <property type="term" value="F:zinc ion binding"/>
    <property type="evidence" value="ECO:0007669"/>
    <property type="project" value="UniProtKB-KW"/>
</dbReference>
<evidence type="ECO:0000313" key="6">
    <source>
        <dbReference type="EMBL" id="RMZ55712.1"/>
    </source>
</evidence>
<dbReference type="PANTHER" id="PTHR31251:SF169">
    <property type="entry name" value="SQUAMOSA PROMOTER-BINDING-LIKE PROTEIN 8"/>
    <property type="match status" value="1"/>
</dbReference>
<dbReference type="InterPro" id="IPR004333">
    <property type="entry name" value="SBP_dom"/>
</dbReference>
<comment type="caution">
    <text evidence="6">The sequence shown here is derived from an EMBL/GenBank/DDBJ whole genome shotgun (WGS) entry which is preliminary data.</text>
</comment>
<dbReference type="AlphaFoldDB" id="A0A3M7L2F0"/>
<evidence type="ECO:0000256" key="2">
    <source>
        <dbReference type="ARBA" id="ARBA00022771"/>
    </source>
</evidence>
<evidence type="ECO:0000259" key="5">
    <source>
        <dbReference type="PROSITE" id="PS51141"/>
    </source>
</evidence>
<feature type="region of interest" description="Disordered" evidence="4">
    <location>
        <begin position="283"/>
        <end position="306"/>
    </location>
</feature>
<evidence type="ECO:0000256" key="1">
    <source>
        <dbReference type="ARBA" id="ARBA00022723"/>
    </source>
</evidence>
<dbReference type="PANTHER" id="PTHR31251">
    <property type="entry name" value="SQUAMOSA PROMOTER-BINDING-LIKE PROTEIN 4"/>
    <property type="match status" value="1"/>
</dbReference>
<accession>A0A3M7L2F0</accession>
<feature type="compositionally biased region" description="Low complexity" evidence="4">
    <location>
        <begin position="92"/>
        <end position="108"/>
    </location>
</feature>
<keyword evidence="3" id="KW-0862">Zinc</keyword>
<feature type="region of interest" description="Disordered" evidence="4">
    <location>
        <begin position="92"/>
        <end position="111"/>
    </location>
</feature>
<protein>
    <recommendedName>
        <fullName evidence="5">SBP-type domain-containing protein</fullName>
    </recommendedName>
</protein>